<dbReference type="RefSeq" id="WP_066405529.1">
    <property type="nucleotide sequence ID" value="NZ_CP011390.1"/>
</dbReference>
<name>A0A172TWJ9_9BACT</name>
<reference evidence="1 2" key="2">
    <citation type="journal article" date="2016" name="Int. J. Syst. Evol. Microbiol.">
        <title>Flavisolibacter tropicus sp. nov., isolated from tropical soil.</title>
        <authorList>
            <person name="Lee J.J."/>
            <person name="Kang M.S."/>
            <person name="Kim G.S."/>
            <person name="Lee C.S."/>
            <person name="Lim S."/>
            <person name="Lee J."/>
            <person name="Roh S.H."/>
            <person name="Kang H."/>
            <person name="Ha J.M."/>
            <person name="Bae S."/>
            <person name="Jung H.Y."/>
            <person name="Kim M.K."/>
        </authorList>
    </citation>
    <scope>NUCLEOTIDE SEQUENCE [LARGE SCALE GENOMIC DNA]</scope>
    <source>
        <strain evidence="1 2">LCS9</strain>
    </source>
</reference>
<dbReference type="OrthoDB" id="961510at2"/>
<evidence type="ECO:0000313" key="1">
    <source>
        <dbReference type="EMBL" id="ANE51465.1"/>
    </source>
</evidence>
<gene>
    <name evidence="1" type="ORF">SY85_14080</name>
</gene>
<evidence type="ECO:0000313" key="2">
    <source>
        <dbReference type="Proteomes" id="UP000077177"/>
    </source>
</evidence>
<dbReference type="AlphaFoldDB" id="A0A172TWJ9"/>
<reference evidence="2" key="1">
    <citation type="submission" date="2015-01" db="EMBL/GenBank/DDBJ databases">
        <title>Flavisolibacter sp./LCS9/ whole genome sequencing.</title>
        <authorList>
            <person name="Kim M.K."/>
            <person name="Srinivasan S."/>
            <person name="Lee J.-J."/>
        </authorList>
    </citation>
    <scope>NUCLEOTIDE SEQUENCE [LARGE SCALE GENOMIC DNA]</scope>
    <source>
        <strain evidence="2">LCS9</strain>
    </source>
</reference>
<sequence length="69" mass="8239">MTLRDFNQLSDLSKEEVLDLKGTVVTDRLEKRTQVVIYQVDNFYVEVHYDLLTETVRRYKGCVRTDLRN</sequence>
<accession>A0A172TWJ9</accession>
<dbReference type="Proteomes" id="UP000077177">
    <property type="component" value="Chromosome"/>
</dbReference>
<protein>
    <submittedName>
        <fullName evidence="1">Uncharacterized protein</fullName>
    </submittedName>
</protein>
<keyword evidence="2" id="KW-1185">Reference proteome</keyword>
<dbReference type="EMBL" id="CP011390">
    <property type="protein sequence ID" value="ANE51465.1"/>
    <property type="molecule type" value="Genomic_DNA"/>
</dbReference>
<organism evidence="1 2">
    <name type="scientific">Flavisolibacter tropicus</name>
    <dbReference type="NCBI Taxonomy" id="1492898"/>
    <lineage>
        <taxon>Bacteria</taxon>
        <taxon>Pseudomonadati</taxon>
        <taxon>Bacteroidota</taxon>
        <taxon>Chitinophagia</taxon>
        <taxon>Chitinophagales</taxon>
        <taxon>Chitinophagaceae</taxon>
        <taxon>Flavisolibacter</taxon>
    </lineage>
</organism>
<proteinExistence type="predicted"/>
<dbReference type="KEGG" id="fla:SY85_14080"/>